<dbReference type="EMBL" id="HBFG01001064">
    <property type="protein sequence ID" value="CAD8729317.1"/>
    <property type="molecule type" value="Transcribed_RNA"/>
</dbReference>
<accession>A0A6T9ZN68</accession>
<evidence type="ECO:0000313" key="2">
    <source>
        <dbReference type="EMBL" id="CAD8729318.1"/>
    </source>
</evidence>
<evidence type="ECO:0008006" key="3">
    <source>
        <dbReference type="Google" id="ProtNLM"/>
    </source>
</evidence>
<gene>
    <name evidence="1" type="ORF">PDEL0327_LOCUS810</name>
    <name evidence="2" type="ORF">PDEL0327_LOCUS811</name>
</gene>
<dbReference type="Gene3D" id="2.60.120.920">
    <property type="match status" value="1"/>
</dbReference>
<name>A0A6T9ZN68_9STRA</name>
<reference evidence="1" key="1">
    <citation type="submission" date="2021-01" db="EMBL/GenBank/DDBJ databases">
        <authorList>
            <person name="Corre E."/>
            <person name="Pelletier E."/>
            <person name="Niang G."/>
            <person name="Scheremetjew M."/>
            <person name="Finn R."/>
            <person name="Kale V."/>
            <person name="Holt S."/>
            <person name="Cochrane G."/>
            <person name="Meng A."/>
            <person name="Brown T."/>
            <person name="Cohen L."/>
        </authorList>
    </citation>
    <scope>NUCLEOTIDE SEQUENCE</scope>
    <source>
        <strain evidence="1">B596</strain>
    </source>
</reference>
<dbReference type="EMBL" id="HBFG01001065">
    <property type="protein sequence ID" value="CAD8729318.1"/>
    <property type="molecule type" value="Transcribed_RNA"/>
</dbReference>
<dbReference type="InterPro" id="IPR035766">
    <property type="entry name" value="SPRYD7"/>
</dbReference>
<protein>
    <recommendedName>
        <fullName evidence="3">SPRY domain-containing protein</fullName>
    </recommendedName>
</protein>
<proteinExistence type="predicted"/>
<dbReference type="AlphaFoldDB" id="A0A6T9ZN68"/>
<dbReference type="PANTHER" id="PTHR20951">
    <property type="entry name" value="C13ORF1 PROTEIN-RELATED"/>
    <property type="match status" value="1"/>
</dbReference>
<organism evidence="1">
    <name type="scientific">Pseudo-nitzschia delicatissima</name>
    <dbReference type="NCBI Taxonomy" id="44447"/>
    <lineage>
        <taxon>Eukaryota</taxon>
        <taxon>Sar</taxon>
        <taxon>Stramenopiles</taxon>
        <taxon>Ochrophyta</taxon>
        <taxon>Bacillariophyta</taxon>
        <taxon>Bacillariophyceae</taxon>
        <taxon>Bacillariophycidae</taxon>
        <taxon>Bacillariales</taxon>
        <taxon>Bacillariaceae</taxon>
        <taxon>Pseudo-nitzschia</taxon>
    </lineage>
</organism>
<dbReference type="PANTHER" id="PTHR20951:SF2">
    <property type="entry name" value="SPRY DOMAIN-CONTAINING PROTEIN 7"/>
    <property type="match status" value="1"/>
</dbReference>
<sequence length="208" mass="23010">MGCCCSCNVDEVGRTAKESEMVEQDRAQKSINVRMSSPGIKVEDNLCVTGSGLALIGTALEQDAAYWEYHISLPTRKHVDTILFGVSTKRDRKFYEELSCNEQNDEEALPSESNGTDLMRCIEGIQNDDIIGIAMQQSDLPMLQFFHNGEPLYDIAVNRFRGVVYPSVSLPVSFEKDLKVTAVLAENQFGQLSPAPKFGPIIVARSIV</sequence>
<evidence type="ECO:0000313" key="1">
    <source>
        <dbReference type="EMBL" id="CAD8729317.1"/>
    </source>
</evidence>
<dbReference type="InterPro" id="IPR043136">
    <property type="entry name" value="B30.2/SPRY_sf"/>
</dbReference>